<dbReference type="InParanoid" id="G7E838"/>
<evidence type="ECO:0000313" key="2">
    <source>
        <dbReference type="EMBL" id="GAA98998.1"/>
    </source>
</evidence>
<gene>
    <name evidence="2" type="primary">Mo05687</name>
    <name evidence="2" type="ORF">E5Q_05687</name>
</gene>
<protein>
    <recommendedName>
        <fullName evidence="4">Secreted protein</fullName>
    </recommendedName>
</protein>
<dbReference type="RefSeq" id="XP_014567153.1">
    <property type="nucleotide sequence ID" value="XM_014711667.1"/>
</dbReference>
<keyword evidence="1" id="KW-0732">Signal</keyword>
<reference evidence="2 3" key="1">
    <citation type="journal article" date="2011" name="J. Gen. Appl. Microbiol.">
        <title>Draft genome sequencing of the enigmatic basidiomycete Mixia osmundae.</title>
        <authorList>
            <person name="Nishida H."/>
            <person name="Nagatsuka Y."/>
            <person name="Sugiyama J."/>
        </authorList>
    </citation>
    <scope>NUCLEOTIDE SEQUENCE [LARGE SCALE GENOMIC DNA]</scope>
    <source>
        <strain evidence="3">CBS 9802 / IAM 14324 / JCM 22182 / KY 12970</strain>
    </source>
</reference>
<evidence type="ECO:0000256" key="1">
    <source>
        <dbReference type="SAM" id="SignalP"/>
    </source>
</evidence>
<sequence>MKLIAAWAILASLACVMAGQASLIVQFKDGKSYTSPKLECGLQTNLPKYWDSPPAAVTYRGPSRDADLPDYMTQYDCPCLYRCDHQTDSHDSRLG</sequence>
<evidence type="ECO:0000313" key="3">
    <source>
        <dbReference type="Proteomes" id="UP000009131"/>
    </source>
</evidence>
<keyword evidence="3" id="KW-1185">Reference proteome</keyword>
<name>G7E838_MIXOS</name>
<feature type="chain" id="PRO_5009955827" description="Secreted protein" evidence="1">
    <location>
        <begin position="22"/>
        <end position="95"/>
    </location>
</feature>
<accession>G7E838</accession>
<dbReference type="PROSITE" id="PS51257">
    <property type="entry name" value="PROKAR_LIPOPROTEIN"/>
    <property type="match status" value="1"/>
</dbReference>
<dbReference type="EMBL" id="BABT02000165">
    <property type="protein sequence ID" value="GAA98998.1"/>
    <property type="molecule type" value="Genomic_DNA"/>
</dbReference>
<organism evidence="2 3">
    <name type="scientific">Mixia osmundae (strain CBS 9802 / IAM 14324 / JCM 22182 / KY 12970)</name>
    <dbReference type="NCBI Taxonomy" id="764103"/>
    <lineage>
        <taxon>Eukaryota</taxon>
        <taxon>Fungi</taxon>
        <taxon>Dikarya</taxon>
        <taxon>Basidiomycota</taxon>
        <taxon>Pucciniomycotina</taxon>
        <taxon>Mixiomycetes</taxon>
        <taxon>Mixiales</taxon>
        <taxon>Mixiaceae</taxon>
        <taxon>Mixia</taxon>
    </lineage>
</organism>
<proteinExistence type="predicted"/>
<dbReference type="AlphaFoldDB" id="G7E838"/>
<dbReference type="Proteomes" id="UP000009131">
    <property type="component" value="Unassembled WGS sequence"/>
</dbReference>
<reference evidence="2 3" key="2">
    <citation type="journal article" date="2012" name="Open Biol.">
        <title>Characteristics of nucleosomes and linker DNA regions on the genome of the basidiomycete Mixia osmundae revealed by mono- and dinucleosome mapping.</title>
        <authorList>
            <person name="Nishida H."/>
            <person name="Kondo S."/>
            <person name="Matsumoto T."/>
            <person name="Suzuki Y."/>
            <person name="Yoshikawa H."/>
            <person name="Taylor T.D."/>
            <person name="Sugiyama J."/>
        </authorList>
    </citation>
    <scope>NUCLEOTIDE SEQUENCE [LARGE SCALE GENOMIC DNA]</scope>
    <source>
        <strain evidence="3">CBS 9802 / IAM 14324 / JCM 22182 / KY 12970</strain>
    </source>
</reference>
<dbReference type="HOGENOM" id="CLU_2373263_0_0_1"/>
<evidence type="ECO:0008006" key="4">
    <source>
        <dbReference type="Google" id="ProtNLM"/>
    </source>
</evidence>
<feature type="signal peptide" evidence="1">
    <location>
        <begin position="1"/>
        <end position="21"/>
    </location>
</feature>
<comment type="caution">
    <text evidence="2">The sequence shown here is derived from an EMBL/GenBank/DDBJ whole genome shotgun (WGS) entry which is preliminary data.</text>
</comment>